<dbReference type="InterPro" id="IPR050541">
    <property type="entry name" value="LRR_TM_domain-containing"/>
</dbReference>
<dbReference type="InterPro" id="IPR003591">
    <property type="entry name" value="Leu-rich_rpt_typical-subtyp"/>
</dbReference>
<dbReference type="SUPFAM" id="SSF52058">
    <property type="entry name" value="L domain-like"/>
    <property type="match status" value="1"/>
</dbReference>
<dbReference type="Gene3D" id="3.80.10.10">
    <property type="entry name" value="Ribonuclease Inhibitor"/>
    <property type="match status" value="2"/>
</dbReference>
<accession>A0A0T6BFG4</accession>
<evidence type="ECO:0000256" key="2">
    <source>
        <dbReference type="ARBA" id="ARBA00022729"/>
    </source>
</evidence>
<dbReference type="AlphaFoldDB" id="A0A0T6BFG4"/>
<dbReference type="InterPro" id="IPR032675">
    <property type="entry name" value="LRR_dom_sf"/>
</dbReference>
<keyword evidence="1" id="KW-0433">Leucine-rich repeat</keyword>
<dbReference type="PROSITE" id="PS51450">
    <property type="entry name" value="LRR"/>
    <property type="match status" value="1"/>
</dbReference>
<keyword evidence="3" id="KW-0677">Repeat</keyword>
<organism evidence="4 5">
    <name type="scientific">Oryctes borbonicus</name>
    <dbReference type="NCBI Taxonomy" id="1629725"/>
    <lineage>
        <taxon>Eukaryota</taxon>
        <taxon>Metazoa</taxon>
        <taxon>Ecdysozoa</taxon>
        <taxon>Arthropoda</taxon>
        <taxon>Hexapoda</taxon>
        <taxon>Insecta</taxon>
        <taxon>Pterygota</taxon>
        <taxon>Neoptera</taxon>
        <taxon>Endopterygota</taxon>
        <taxon>Coleoptera</taxon>
        <taxon>Polyphaga</taxon>
        <taxon>Scarabaeiformia</taxon>
        <taxon>Scarabaeidae</taxon>
        <taxon>Dynastinae</taxon>
        <taxon>Oryctes</taxon>
    </lineage>
</organism>
<keyword evidence="5" id="KW-1185">Reference proteome</keyword>
<evidence type="ECO:0000256" key="1">
    <source>
        <dbReference type="ARBA" id="ARBA00022614"/>
    </source>
</evidence>
<comment type="caution">
    <text evidence="4">The sequence shown here is derived from an EMBL/GenBank/DDBJ whole genome shotgun (WGS) entry which is preliminary data.</text>
</comment>
<name>A0A0T6BFG4_9SCAR</name>
<evidence type="ECO:0000313" key="4">
    <source>
        <dbReference type="EMBL" id="KRT86001.1"/>
    </source>
</evidence>
<dbReference type="PANTHER" id="PTHR24369">
    <property type="entry name" value="ANTIGEN BSP, PUTATIVE-RELATED"/>
    <property type="match status" value="1"/>
</dbReference>
<sequence>MFNFERTTNTMHLKILTLITLVWFQYNSFAYELVKNFSCANQEKFKVSITNLQSGTYVTTVNGCLTDTEAYFVELGRGVHAVPKGTFVNMINLKTITLQNHNLGELAPGFILNAPKLQEIYASNNFIKSIKRGVFNGMNLTRLLMNSNRIYRIEEGALANMNIARLDLANNQLTRIRSDWFENVFINELDLSYNKITTIEKNVFDRISNLTTLNLNYNSISFIPIGSFSNQQDLKKLYLAGNELKEVDFLDITLDALDVGFNQISYLPFKNWTKINDIMIYPNPWDCKCLLEFWKYAWKSKIRYGPSTTSKVSTETGEIPQCFSTQQQNCSYSYNRELVRKYFFHVKYNKFGTYVYNQW</sequence>
<evidence type="ECO:0008006" key="6">
    <source>
        <dbReference type="Google" id="ProtNLM"/>
    </source>
</evidence>
<evidence type="ECO:0000256" key="3">
    <source>
        <dbReference type="ARBA" id="ARBA00022737"/>
    </source>
</evidence>
<dbReference type="EMBL" id="LJIG01000939">
    <property type="protein sequence ID" value="KRT86001.1"/>
    <property type="molecule type" value="Genomic_DNA"/>
</dbReference>
<dbReference type="GO" id="GO:0005886">
    <property type="term" value="C:plasma membrane"/>
    <property type="evidence" value="ECO:0007669"/>
    <property type="project" value="TreeGrafter"/>
</dbReference>
<dbReference type="Proteomes" id="UP000051574">
    <property type="component" value="Unassembled WGS sequence"/>
</dbReference>
<dbReference type="InterPro" id="IPR001611">
    <property type="entry name" value="Leu-rich_rpt"/>
</dbReference>
<gene>
    <name evidence="4" type="ORF">AMK59_2619</name>
</gene>
<reference evidence="4 5" key="1">
    <citation type="submission" date="2015-09" db="EMBL/GenBank/DDBJ databases">
        <title>Draft genome of the scarab beetle Oryctes borbonicus.</title>
        <authorList>
            <person name="Meyer J.M."/>
            <person name="Markov G.V."/>
            <person name="Baskaran P."/>
            <person name="Herrmann M."/>
            <person name="Sommer R.J."/>
            <person name="Roedelsperger C."/>
        </authorList>
    </citation>
    <scope>NUCLEOTIDE SEQUENCE [LARGE SCALE GENOMIC DNA]</scope>
    <source>
        <strain evidence="4">OB123</strain>
        <tissue evidence="4">Whole animal</tissue>
    </source>
</reference>
<proteinExistence type="predicted"/>
<keyword evidence="2" id="KW-0732">Signal</keyword>
<dbReference type="Pfam" id="PF13855">
    <property type="entry name" value="LRR_8"/>
    <property type="match status" value="2"/>
</dbReference>
<dbReference type="SMART" id="SM00369">
    <property type="entry name" value="LRR_TYP"/>
    <property type="match status" value="5"/>
</dbReference>
<protein>
    <recommendedName>
        <fullName evidence="6">LRRCT domain-containing protein</fullName>
    </recommendedName>
</protein>
<evidence type="ECO:0000313" key="5">
    <source>
        <dbReference type="Proteomes" id="UP000051574"/>
    </source>
</evidence>
<dbReference type="PANTHER" id="PTHR24369:SF210">
    <property type="entry name" value="CHAOPTIN-RELATED"/>
    <property type="match status" value="1"/>
</dbReference>
<dbReference type="OrthoDB" id="676979at2759"/>